<evidence type="ECO:0000313" key="2">
    <source>
        <dbReference type="Proteomes" id="UP000287651"/>
    </source>
</evidence>
<comment type="caution">
    <text evidence="1">The sequence shown here is derived from an EMBL/GenBank/DDBJ whole genome shotgun (WGS) entry which is preliminary data.</text>
</comment>
<proteinExistence type="predicted"/>
<dbReference type="EMBL" id="AMZH03000852">
    <property type="protein sequence ID" value="RRT81680.1"/>
    <property type="molecule type" value="Genomic_DNA"/>
</dbReference>
<name>A0A427AZK9_ENSVE</name>
<gene>
    <name evidence="1" type="ORF">B296_00021512</name>
</gene>
<organism evidence="1 2">
    <name type="scientific">Ensete ventricosum</name>
    <name type="common">Abyssinian banana</name>
    <name type="synonym">Musa ensete</name>
    <dbReference type="NCBI Taxonomy" id="4639"/>
    <lineage>
        <taxon>Eukaryota</taxon>
        <taxon>Viridiplantae</taxon>
        <taxon>Streptophyta</taxon>
        <taxon>Embryophyta</taxon>
        <taxon>Tracheophyta</taxon>
        <taxon>Spermatophyta</taxon>
        <taxon>Magnoliopsida</taxon>
        <taxon>Liliopsida</taxon>
        <taxon>Zingiberales</taxon>
        <taxon>Musaceae</taxon>
        <taxon>Ensete</taxon>
    </lineage>
</organism>
<dbReference type="AlphaFoldDB" id="A0A427AZK9"/>
<sequence>MTAGLAEKVPLNLNRIMPAKGACNLFLFCFCVHAQGILRQVFSWLIPHEPILQLRSSLMWWAVT</sequence>
<protein>
    <submittedName>
        <fullName evidence="1">Uncharacterized protein</fullName>
    </submittedName>
</protein>
<dbReference type="Proteomes" id="UP000287651">
    <property type="component" value="Unassembled WGS sequence"/>
</dbReference>
<accession>A0A427AZK9</accession>
<reference evidence="1 2" key="1">
    <citation type="journal article" date="2014" name="Agronomy (Basel)">
        <title>A Draft Genome Sequence for Ensete ventricosum, the Drought-Tolerant Tree Against Hunger.</title>
        <authorList>
            <person name="Harrison J."/>
            <person name="Moore K.A."/>
            <person name="Paszkiewicz K."/>
            <person name="Jones T."/>
            <person name="Grant M."/>
            <person name="Ambacheew D."/>
            <person name="Muzemil S."/>
            <person name="Studholme D.J."/>
        </authorList>
    </citation>
    <scope>NUCLEOTIDE SEQUENCE [LARGE SCALE GENOMIC DNA]</scope>
</reference>
<evidence type="ECO:0000313" key="1">
    <source>
        <dbReference type="EMBL" id="RRT81680.1"/>
    </source>
</evidence>